<dbReference type="GeneID" id="92033368"/>
<organism evidence="1 2">
    <name type="scientific">Phyllosticta citribraziliensis</name>
    <dbReference type="NCBI Taxonomy" id="989973"/>
    <lineage>
        <taxon>Eukaryota</taxon>
        <taxon>Fungi</taxon>
        <taxon>Dikarya</taxon>
        <taxon>Ascomycota</taxon>
        <taxon>Pezizomycotina</taxon>
        <taxon>Dothideomycetes</taxon>
        <taxon>Dothideomycetes incertae sedis</taxon>
        <taxon>Botryosphaeriales</taxon>
        <taxon>Phyllostictaceae</taxon>
        <taxon>Phyllosticta</taxon>
    </lineage>
</organism>
<sequence length="267" mass="28367">MDLEHSSLLARVSSGPVCLPACLRLHSAAAAAASPTALVTACWATHHWQTPVEPACGAAFRGMNQGSLLGSMPTTDRQLGRQNGAWKCARVPLSRGAAWSAAAAEPNSLFFPAFFLFFLRVGAKLGVRRGSKKKKKKLGHADKEELTKVATYSTTGRSDLGNDIPARSALQSEGGRGCVVVEPPIFFLTAAPVGWVDEPDGGVSEIQQQARTGGSLDRQTLVFLVVVGLVPLAQAGKKPALHKRPFAAAGQHSILTASGRSVTYWWW</sequence>
<name>A0ABR1LMF4_9PEZI</name>
<accession>A0ABR1LMF4</accession>
<dbReference type="RefSeq" id="XP_066654310.1">
    <property type="nucleotide sequence ID" value="XM_066800462.1"/>
</dbReference>
<proteinExistence type="predicted"/>
<reference evidence="1 2" key="1">
    <citation type="submission" date="2024-04" db="EMBL/GenBank/DDBJ databases">
        <title>Phyllosticta paracitricarpa is synonymous to the EU quarantine fungus P. citricarpa based on phylogenomic analyses.</title>
        <authorList>
            <consortium name="Lawrence Berkeley National Laboratory"/>
            <person name="Van ingen-buijs V.A."/>
            <person name="Van westerhoven A.C."/>
            <person name="Haridas S."/>
            <person name="Skiadas P."/>
            <person name="Martin F."/>
            <person name="Groenewald J.Z."/>
            <person name="Crous P.W."/>
            <person name="Seidl M.F."/>
        </authorList>
    </citation>
    <scope>NUCLEOTIDE SEQUENCE [LARGE SCALE GENOMIC DNA]</scope>
    <source>
        <strain evidence="1 2">CPC 17464</strain>
    </source>
</reference>
<keyword evidence="2" id="KW-1185">Reference proteome</keyword>
<comment type="caution">
    <text evidence="1">The sequence shown here is derived from an EMBL/GenBank/DDBJ whole genome shotgun (WGS) entry which is preliminary data.</text>
</comment>
<evidence type="ECO:0000313" key="1">
    <source>
        <dbReference type="EMBL" id="KAK7535894.1"/>
    </source>
</evidence>
<dbReference type="Proteomes" id="UP001360953">
    <property type="component" value="Unassembled WGS sequence"/>
</dbReference>
<dbReference type="EMBL" id="JBBPEH010000007">
    <property type="protein sequence ID" value="KAK7535894.1"/>
    <property type="molecule type" value="Genomic_DNA"/>
</dbReference>
<evidence type="ECO:0000313" key="2">
    <source>
        <dbReference type="Proteomes" id="UP001360953"/>
    </source>
</evidence>
<protein>
    <submittedName>
        <fullName evidence="1">Uncharacterized protein</fullName>
    </submittedName>
</protein>
<gene>
    <name evidence="1" type="ORF">J3D65DRAFT_626634</name>
</gene>